<dbReference type="InterPro" id="IPR009061">
    <property type="entry name" value="DNA-bd_dom_put_sf"/>
</dbReference>
<dbReference type="SMART" id="SM00422">
    <property type="entry name" value="HTH_MERR"/>
    <property type="match status" value="1"/>
</dbReference>
<dbReference type="PROSITE" id="PS50937">
    <property type="entry name" value="HTH_MERR_2"/>
    <property type="match status" value="1"/>
</dbReference>
<dbReference type="AlphaFoldDB" id="A0A1B9NFL0"/>
<dbReference type="Proteomes" id="UP000093355">
    <property type="component" value="Unassembled WGS sequence"/>
</dbReference>
<organism evidence="2 3">
    <name type="scientific">Microbacterium sediminis</name>
    <dbReference type="NCBI Taxonomy" id="904291"/>
    <lineage>
        <taxon>Bacteria</taxon>
        <taxon>Bacillati</taxon>
        <taxon>Actinomycetota</taxon>
        <taxon>Actinomycetes</taxon>
        <taxon>Micrococcales</taxon>
        <taxon>Microbacteriaceae</taxon>
        <taxon>Microbacterium</taxon>
    </lineage>
</organism>
<dbReference type="InterPro" id="IPR036244">
    <property type="entry name" value="TipA-like_antibiotic-bd"/>
</dbReference>
<reference evidence="2 3" key="1">
    <citation type="submission" date="2016-05" db="EMBL/GenBank/DDBJ databases">
        <authorList>
            <person name="Lavstsen T."/>
            <person name="Jespersen J.S."/>
        </authorList>
    </citation>
    <scope>NUCLEOTIDE SEQUENCE [LARGE SCALE GENOMIC DNA]</scope>
    <source>
        <strain evidence="2 3">YLB-01</strain>
    </source>
</reference>
<proteinExistence type="predicted"/>
<dbReference type="Gene3D" id="1.10.490.50">
    <property type="entry name" value="Antibiotic binding domain of TipA-like multidrug resistance regulators"/>
    <property type="match status" value="1"/>
</dbReference>
<dbReference type="GO" id="GO:0003677">
    <property type="term" value="F:DNA binding"/>
    <property type="evidence" value="ECO:0007669"/>
    <property type="project" value="UniProtKB-KW"/>
</dbReference>
<accession>A0A1B9NFL0</accession>
<dbReference type="Pfam" id="PF13411">
    <property type="entry name" value="MerR_1"/>
    <property type="match status" value="1"/>
</dbReference>
<evidence type="ECO:0000313" key="2">
    <source>
        <dbReference type="EMBL" id="OCG75360.1"/>
    </source>
</evidence>
<dbReference type="Gene3D" id="1.10.1660.10">
    <property type="match status" value="1"/>
</dbReference>
<dbReference type="EMBL" id="LXMD01000013">
    <property type="protein sequence ID" value="OCG75360.1"/>
    <property type="molecule type" value="Genomic_DNA"/>
</dbReference>
<dbReference type="OrthoDB" id="9809391at2"/>
<dbReference type="SUPFAM" id="SSF46955">
    <property type="entry name" value="Putative DNA-binding domain"/>
    <property type="match status" value="1"/>
</dbReference>
<gene>
    <name evidence="2" type="ORF">A7J15_02960</name>
</gene>
<dbReference type="CDD" id="cd01106">
    <property type="entry name" value="HTH_TipAL-Mta"/>
    <property type="match status" value="1"/>
</dbReference>
<comment type="caution">
    <text evidence="2">The sequence shown here is derived from an EMBL/GenBank/DDBJ whole genome shotgun (WGS) entry which is preliminary data.</text>
</comment>
<dbReference type="InterPro" id="IPR047057">
    <property type="entry name" value="MerR_fam"/>
</dbReference>
<dbReference type="STRING" id="904291.A7J15_02960"/>
<dbReference type="PANTHER" id="PTHR30204">
    <property type="entry name" value="REDOX-CYCLING DRUG-SENSING TRANSCRIPTIONAL ACTIVATOR SOXR"/>
    <property type="match status" value="1"/>
</dbReference>
<sequence>MTLVGEHTRSAGATVGAAAELIGVTVRTLHHWDAIGLASPSGRTASGYRLYTDADLERLERVSAYRQAGLGLDAIAEVLGGDATDGIVATLHAQRARLASRMRELERLDANLERMSLAHERGILLSDEEQRELFGDAWDPASAEGARTRWGGSAQWAQFAERSSRRGRAEWRGLAEGLAALQDALAEAMTRGVAPGDAEADELAERHRELFSELFPISVSMQVCLARMFESDPGFAAHYDGIRPGLASWFRRVIDEAARRRGIDPESATWR</sequence>
<name>A0A1B9NFL0_9MICO</name>
<dbReference type="InterPro" id="IPR000551">
    <property type="entry name" value="MerR-type_HTH_dom"/>
</dbReference>
<evidence type="ECO:0000256" key="1">
    <source>
        <dbReference type="ARBA" id="ARBA00023125"/>
    </source>
</evidence>
<dbReference type="PANTHER" id="PTHR30204:SF93">
    <property type="entry name" value="HTH MERR-TYPE DOMAIN-CONTAINING PROTEIN"/>
    <property type="match status" value="1"/>
</dbReference>
<dbReference type="Pfam" id="PF07739">
    <property type="entry name" value="TipAS"/>
    <property type="match status" value="1"/>
</dbReference>
<dbReference type="InterPro" id="IPR012925">
    <property type="entry name" value="TipAS_dom"/>
</dbReference>
<dbReference type="PRINTS" id="PR00040">
    <property type="entry name" value="HTHMERR"/>
</dbReference>
<evidence type="ECO:0000313" key="3">
    <source>
        <dbReference type="Proteomes" id="UP000093355"/>
    </source>
</evidence>
<protein>
    <submittedName>
        <fullName evidence="2">MerR family transcriptional regulator</fullName>
    </submittedName>
</protein>
<dbReference type="GO" id="GO:0003700">
    <property type="term" value="F:DNA-binding transcription factor activity"/>
    <property type="evidence" value="ECO:0007669"/>
    <property type="project" value="InterPro"/>
</dbReference>
<keyword evidence="1" id="KW-0238">DNA-binding</keyword>
<keyword evidence="3" id="KW-1185">Reference proteome</keyword>
<dbReference type="SUPFAM" id="SSF89082">
    <property type="entry name" value="Antibiotic binding domain of TipA-like multidrug resistance regulators"/>
    <property type="match status" value="1"/>
</dbReference>